<sequence>MMFWRMIGGKKKKKNSDEPSFYVQKRYDPESYLLNFDEGLGRVSKYNFYRSFSVRYD</sequence>
<evidence type="ECO:0000313" key="2">
    <source>
        <dbReference type="Proteomes" id="UP000250235"/>
    </source>
</evidence>
<name>A0A2Z7D2T4_9LAMI</name>
<reference evidence="1 2" key="1">
    <citation type="journal article" date="2015" name="Proc. Natl. Acad. Sci. U.S.A.">
        <title>The resurrection genome of Boea hygrometrica: A blueprint for survival of dehydration.</title>
        <authorList>
            <person name="Xiao L."/>
            <person name="Yang G."/>
            <person name="Zhang L."/>
            <person name="Yang X."/>
            <person name="Zhao S."/>
            <person name="Ji Z."/>
            <person name="Zhou Q."/>
            <person name="Hu M."/>
            <person name="Wang Y."/>
            <person name="Chen M."/>
            <person name="Xu Y."/>
            <person name="Jin H."/>
            <person name="Xiao X."/>
            <person name="Hu G."/>
            <person name="Bao F."/>
            <person name="Hu Y."/>
            <person name="Wan P."/>
            <person name="Li L."/>
            <person name="Deng X."/>
            <person name="Kuang T."/>
            <person name="Xiang C."/>
            <person name="Zhu J.K."/>
            <person name="Oliver M.J."/>
            <person name="He Y."/>
        </authorList>
    </citation>
    <scope>NUCLEOTIDE SEQUENCE [LARGE SCALE GENOMIC DNA]</scope>
    <source>
        <strain evidence="2">cv. XS01</strain>
    </source>
</reference>
<accession>A0A2Z7D2T4</accession>
<keyword evidence="2" id="KW-1185">Reference proteome</keyword>
<evidence type="ECO:0000313" key="1">
    <source>
        <dbReference type="EMBL" id="KZV53914.1"/>
    </source>
</evidence>
<protein>
    <submittedName>
        <fullName evidence="1">Uncharacterized protein</fullName>
    </submittedName>
</protein>
<dbReference type="EMBL" id="KQ990063">
    <property type="protein sequence ID" value="KZV53914.1"/>
    <property type="molecule type" value="Genomic_DNA"/>
</dbReference>
<dbReference type="AlphaFoldDB" id="A0A2Z7D2T4"/>
<proteinExistence type="predicted"/>
<organism evidence="1 2">
    <name type="scientific">Dorcoceras hygrometricum</name>
    <dbReference type="NCBI Taxonomy" id="472368"/>
    <lineage>
        <taxon>Eukaryota</taxon>
        <taxon>Viridiplantae</taxon>
        <taxon>Streptophyta</taxon>
        <taxon>Embryophyta</taxon>
        <taxon>Tracheophyta</taxon>
        <taxon>Spermatophyta</taxon>
        <taxon>Magnoliopsida</taxon>
        <taxon>eudicotyledons</taxon>
        <taxon>Gunneridae</taxon>
        <taxon>Pentapetalae</taxon>
        <taxon>asterids</taxon>
        <taxon>lamiids</taxon>
        <taxon>Lamiales</taxon>
        <taxon>Gesneriaceae</taxon>
        <taxon>Didymocarpoideae</taxon>
        <taxon>Trichosporeae</taxon>
        <taxon>Loxocarpinae</taxon>
        <taxon>Dorcoceras</taxon>
    </lineage>
</organism>
<gene>
    <name evidence="1" type="ORF">F511_23679</name>
</gene>
<dbReference type="Proteomes" id="UP000250235">
    <property type="component" value="Unassembled WGS sequence"/>
</dbReference>
<dbReference type="OrthoDB" id="1088261at2759"/>